<reference evidence="2 3" key="1">
    <citation type="journal article" date="2011" name="J. Bacteriol.">
        <title>Comparative genomics of 28 Salmonella enterica isolates: evidence for CRISPR-mediated adaptive sublineage evolution.</title>
        <authorList>
            <person name="Fricke W.F."/>
            <person name="Mammel M.K."/>
            <person name="McDermott P.F."/>
            <person name="Tartera C."/>
            <person name="White D.G."/>
            <person name="Leclerc J.E."/>
            <person name="Ravel J."/>
            <person name="Cebula T.A."/>
        </authorList>
    </citation>
    <scope>NUCLEOTIDE SEQUENCE [LARGE SCALE GENOMIC DNA]</scope>
    <source>
        <strain evidence="2 3">SL254</strain>
    </source>
</reference>
<dbReference type="KEGG" id="see:SNSL254_A3732"/>
<proteinExistence type="predicted"/>
<dbReference type="Proteomes" id="UP000008824">
    <property type="component" value="Chromosome"/>
</dbReference>
<organism evidence="2 3">
    <name type="scientific">Salmonella newport (strain SL254)</name>
    <dbReference type="NCBI Taxonomy" id="423368"/>
    <lineage>
        <taxon>Bacteria</taxon>
        <taxon>Pseudomonadati</taxon>
        <taxon>Pseudomonadota</taxon>
        <taxon>Gammaproteobacteria</taxon>
        <taxon>Enterobacterales</taxon>
        <taxon>Enterobacteriaceae</taxon>
        <taxon>Salmonella</taxon>
    </lineage>
</organism>
<evidence type="ECO:0000313" key="2">
    <source>
        <dbReference type="EMBL" id="ACF65263.1"/>
    </source>
</evidence>
<dbReference type="EMBL" id="CP001113">
    <property type="protein sequence ID" value="ACF65263.1"/>
    <property type="molecule type" value="Genomic_DNA"/>
</dbReference>
<evidence type="ECO:0000256" key="1">
    <source>
        <dbReference type="SAM" id="MobiDB-lite"/>
    </source>
</evidence>
<accession>A0A0H3BV89</accession>
<gene>
    <name evidence="2" type="ordered locus">SNSL254_A3732</name>
</gene>
<feature type="compositionally biased region" description="Basic and acidic residues" evidence="1">
    <location>
        <begin position="32"/>
        <end position="41"/>
    </location>
</feature>
<name>A0A0H3BV89_SALNS</name>
<feature type="region of interest" description="Disordered" evidence="1">
    <location>
        <begin position="1"/>
        <end position="41"/>
    </location>
</feature>
<evidence type="ECO:0000313" key="3">
    <source>
        <dbReference type="Proteomes" id="UP000008824"/>
    </source>
</evidence>
<protein>
    <submittedName>
        <fullName evidence="2">Uncharacterized protein</fullName>
    </submittedName>
</protein>
<dbReference type="HOGENOM" id="CLU_3358319_0_0_6"/>
<dbReference type="AlphaFoldDB" id="A0A0H3BV89"/>
<sequence>MILRSIGRWGNKIAPHFTREGSMQGARNTPQKSREPLHQPN</sequence>